<dbReference type="EMBL" id="JAAXKZ010000001">
    <property type="protein sequence ID" value="NMH90054.1"/>
    <property type="molecule type" value="Genomic_DNA"/>
</dbReference>
<comment type="caution">
    <text evidence="1">The sequence shown here is derived from an EMBL/GenBank/DDBJ whole genome shotgun (WGS) entry which is preliminary data.</text>
</comment>
<protein>
    <recommendedName>
        <fullName evidence="3">Cytoplasmic protein</fullName>
    </recommendedName>
</protein>
<dbReference type="AlphaFoldDB" id="A0A848DAT3"/>
<dbReference type="InterPro" id="IPR004260">
    <property type="entry name" value="Pyr-dimer_DNA_glycosylase"/>
</dbReference>
<dbReference type="NCBIfam" id="NF038085">
    <property type="entry name" value="MSMEG_6728_fam"/>
    <property type="match status" value="1"/>
</dbReference>
<evidence type="ECO:0000313" key="1">
    <source>
        <dbReference type="EMBL" id="NMH90054.1"/>
    </source>
</evidence>
<dbReference type="Pfam" id="PF03013">
    <property type="entry name" value="Pyr_excise"/>
    <property type="match status" value="1"/>
</dbReference>
<evidence type="ECO:0008006" key="3">
    <source>
        <dbReference type="Google" id="ProtNLM"/>
    </source>
</evidence>
<reference evidence="1 2" key="1">
    <citation type="submission" date="2020-04" db="EMBL/GenBank/DDBJ databases">
        <authorList>
            <person name="Klaysubun C."/>
            <person name="Duangmal K."/>
            <person name="Lipun K."/>
        </authorList>
    </citation>
    <scope>NUCLEOTIDE SEQUENCE [LARGE SCALE GENOMIC DNA]</scope>
    <source>
        <strain evidence="1 2">DSM 45300</strain>
    </source>
</reference>
<keyword evidence="2" id="KW-1185">Reference proteome</keyword>
<name>A0A848DAT3_9PSEU</name>
<gene>
    <name evidence="1" type="ORF">HF519_00265</name>
</gene>
<proteinExistence type="predicted"/>
<accession>A0A848DAT3</accession>
<evidence type="ECO:0000313" key="2">
    <source>
        <dbReference type="Proteomes" id="UP000586918"/>
    </source>
</evidence>
<organism evidence="1 2">
    <name type="scientific">Pseudonocardia bannensis</name>
    <dbReference type="NCBI Taxonomy" id="630973"/>
    <lineage>
        <taxon>Bacteria</taxon>
        <taxon>Bacillati</taxon>
        <taxon>Actinomycetota</taxon>
        <taxon>Actinomycetes</taxon>
        <taxon>Pseudonocardiales</taxon>
        <taxon>Pseudonocardiaceae</taxon>
        <taxon>Pseudonocardia</taxon>
    </lineage>
</organism>
<sequence length="149" mass="16419">MQTFLPYPDFAASAATLDDLRLGKQRVEALQVVRALTRETYGWKRHPAVRMWDGHTEAAAAYGLAVCAEWTARGRPDTCAVSIGEDLVAAGMAPPRSQAELEAAGLLPGWLGDERVHRSHRAALLRKDPAHYGPLFPAEDPDLPYFWPV</sequence>
<dbReference type="Proteomes" id="UP000586918">
    <property type="component" value="Unassembled WGS sequence"/>
</dbReference>
<dbReference type="RefSeq" id="WP_169409547.1">
    <property type="nucleotide sequence ID" value="NZ_JAAXKZ010000001.1"/>
</dbReference>